<dbReference type="Proteomes" id="UP000285883">
    <property type="component" value="Unassembled WGS sequence"/>
</dbReference>
<evidence type="ECO:0000256" key="3">
    <source>
        <dbReference type="SAM" id="MobiDB-lite"/>
    </source>
</evidence>
<evidence type="ECO:0000256" key="1">
    <source>
        <dbReference type="ARBA" id="ARBA00022801"/>
    </source>
</evidence>
<keyword evidence="2" id="KW-1015">Disulfide bond</keyword>
<organism evidence="6 7">
    <name type="scientific">Phytophthora kernoviae</name>
    <dbReference type="NCBI Taxonomy" id="325452"/>
    <lineage>
        <taxon>Eukaryota</taxon>
        <taxon>Sar</taxon>
        <taxon>Stramenopiles</taxon>
        <taxon>Oomycota</taxon>
        <taxon>Peronosporomycetes</taxon>
        <taxon>Peronosporales</taxon>
        <taxon>Peronosporaceae</taxon>
        <taxon>Phytophthora</taxon>
    </lineage>
</organism>
<keyword evidence="1" id="KW-0378">Hydrolase</keyword>
<dbReference type="Proteomes" id="UP000785171">
    <property type="component" value="Unassembled WGS sequence"/>
</dbReference>
<evidence type="ECO:0000313" key="5">
    <source>
        <dbReference type="EMBL" id="RLN10990.1"/>
    </source>
</evidence>
<reference evidence="4" key="1">
    <citation type="journal article" date="2015" name="Genom Data">
        <title>Genome sequences of six Phytophthora species associated with forests in New Zealand.</title>
        <authorList>
            <person name="Studholme D.J."/>
            <person name="McDougal R.L."/>
            <person name="Sambles C."/>
            <person name="Hansen E."/>
            <person name="Hardy G."/>
            <person name="Grant M."/>
            <person name="Ganley R.J."/>
            <person name="Williams N.M."/>
        </authorList>
    </citation>
    <scope>NUCLEOTIDE SEQUENCE</scope>
    <source>
        <strain evidence="4">NZFS 2646</strain>
    </source>
</reference>
<evidence type="ECO:0000313" key="4">
    <source>
        <dbReference type="EMBL" id="KAG2526007.1"/>
    </source>
</evidence>
<dbReference type="InterPro" id="IPR029058">
    <property type="entry name" value="AB_hydrolase_fold"/>
</dbReference>
<dbReference type="EMBL" id="JPWV03000081">
    <property type="protein sequence ID" value="KAG2526007.1"/>
    <property type="molecule type" value="Genomic_DNA"/>
</dbReference>
<comment type="caution">
    <text evidence="6">The sequence shown here is derived from an EMBL/GenBank/DDBJ whole genome shotgun (WGS) entry which is preliminary data.</text>
</comment>
<name>A0A3R7NDL4_9STRA</name>
<dbReference type="PANTHER" id="PTHR33630:SF9">
    <property type="entry name" value="CUTINASE 4"/>
    <property type="match status" value="1"/>
</dbReference>
<gene>
    <name evidence="5" type="ORF">BBI17_000747</name>
    <name evidence="6" type="ORF">BBO99_00006701</name>
    <name evidence="4" type="ORF">JM16_002513</name>
</gene>
<reference evidence="7 8" key="2">
    <citation type="submission" date="2018-07" db="EMBL/GenBank/DDBJ databases">
        <title>Genome sequencing of oomycete isolates from Chile give support for New Zealand origin for Phytophthora kernoviae and make available the first Nothophytophthora sp. genome.</title>
        <authorList>
            <person name="Studholme D.J."/>
            <person name="Sanfuentes E."/>
            <person name="Panda P."/>
            <person name="Hill R."/>
            <person name="Sambles C."/>
            <person name="Grant M."/>
            <person name="Williams N.M."/>
            <person name="Mcdougal R.L."/>
        </authorList>
    </citation>
    <scope>NUCLEOTIDE SEQUENCE [LARGE SCALE GENOMIC DNA]</scope>
    <source>
        <strain evidence="5">Chile2</strain>
        <strain evidence="6">Chile4</strain>
    </source>
</reference>
<feature type="compositionally biased region" description="Low complexity" evidence="3">
    <location>
        <begin position="83"/>
        <end position="92"/>
    </location>
</feature>
<evidence type="ECO:0000313" key="7">
    <source>
        <dbReference type="Proteomes" id="UP000285624"/>
    </source>
</evidence>
<protein>
    <recommendedName>
        <fullName evidence="9">Cutinase</fullName>
    </recommendedName>
</protein>
<keyword evidence="7" id="KW-1185">Reference proteome</keyword>
<evidence type="ECO:0008006" key="9">
    <source>
        <dbReference type="Google" id="ProtNLM"/>
    </source>
</evidence>
<dbReference type="Pfam" id="PF01083">
    <property type="entry name" value="Cutinase"/>
    <property type="match status" value="1"/>
</dbReference>
<accession>A0A3R7NDL4</accession>
<dbReference type="GO" id="GO:0016787">
    <property type="term" value="F:hydrolase activity"/>
    <property type="evidence" value="ECO:0007669"/>
    <property type="project" value="UniProtKB-KW"/>
</dbReference>
<dbReference type="SUPFAM" id="SSF53474">
    <property type="entry name" value="alpha/beta-Hydrolases"/>
    <property type="match status" value="1"/>
</dbReference>
<dbReference type="EMBL" id="MAYM02001761">
    <property type="protein sequence ID" value="RLN10990.1"/>
    <property type="molecule type" value="Genomic_DNA"/>
</dbReference>
<dbReference type="InterPro" id="IPR000675">
    <property type="entry name" value="Cutinase/axe"/>
</dbReference>
<dbReference type="Gene3D" id="3.40.50.1820">
    <property type="entry name" value="alpha/beta hydrolase"/>
    <property type="match status" value="1"/>
</dbReference>
<proteinExistence type="predicted"/>
<evidence type="ECO:0000313" key="8">
    <source>
        <dbReference type="Proteomes" id="UP000285883"/>
    </source>
</evidence>
<dbReference type="Proteomes" id="UP000285624">
    <property type="component" value="Unassembled WGS sequence"/>
</dbReference>
<evidence type="ECO:0000256" key="2">
    <source>
        <dbReference type="ARBA" id="ARBA00023157"/>
    </source>
</evidence>
<dbReference type="PANTHER" id="PTHR33630">
    <property type="entry name" value="CUTINASE RV1984C-RELATED-RELATED"/>
    <property type="match status" value="1"/>
</dbReference>
<sequence>MSDSNTSAPIFQIQSTLDDELQLEFAPPSSGGAIYITEDDAVSSPVTQYRDIPFEFTTASMDHLETLDNLSFFPTAKQPAGDQQQYQSKQKQMTASPLSPSGAVEVPVKEGWDSVFSAAYLSFPSTANPEKIMTSLQNALTPFDCTVRIENRWTLRVSWLCVAEEIAFSVSLVQEQGHSRLQYEVAFRREFGDEAVFLQLVECVRARCSDVDMEPLFFAEVTLEPWLDAKQELKGRRYAIADTEAAQLIKEMNAQLDADTLYEVIKVVKNHCRHRGNRRLFLEVDRSGFAQALKWMLADSEVLARFAVFILLQYAKESGDDESDDIFSGEAAGLGICGKPLVSGITSNLAGMSVSSYAVDYLASMSQTSAGPGATDMTKHVVSVAQECPDTVFVLGGYSQGASVTDISIGIETTLGSGDTIPETLSSRIKAIVTFGNPLKLTGQTIKSASPTYGSKSFEFCNTGDPVCGNGFNVMAHLTYATDGSVKTAAEKASTLVKGSTRSLRA</sequence>
<dbReference type="SMART" id="SM01110">
    <property type="entry name" value="Cutinase"/>
    <property type="match status" value="1"/>
</dbReference>
<dbReference type="EMBL" id="MBDN02000244">
    <property type="protein sequence ID" value="RLN77486.1"/>
    <property type="molecule type" value="Genomic_DNA"/>
</dbReference>
<evidence type="ECO:0000313" key="6">
    <source>
        <dbReference type="EMBL" id="RLN77486.1"/>
    </source>
</evidence>
<feature type="region of interest" description="Disordered" evidence="3">
    <location>
        <begin position="81"/>
        <end position="100"/>
    </location>
</feature>
<dbReference type="AlphaFoldDB" id="A0A3R7NDL4"/>
<reference evidence="4" key="3">
    <citation type="submission" date="2020-06" db="EMBL/GenBank/DDBJ databases">
        <authorList>
            <person name="Studholme D.J."/>
        </authorList>
    </citation>
    <scope>NUCLEOTIDE SEQUENCE</scope>
    <source>
        <strain evidence="4">NZFS 2646</strain>
    </source>
</reference>